<dbReference type="GeneID" id="39593475"/>
<reference evidence="6 7" key="1">
    <citation type="submission" date="2018-11" db="EMBL/GenBank/DDBJ databases">
        <title>Genome sequence of Apiotrichum porosum DSM 27194.</title>
        <authorList>
            <person name="Aliyu H."/>
            <person name="Gorte O."/>
            <person name="Ochsenreither K."/>
        </authorList>
    </citation>
    <scope>NUCLEOTIDE SEQUENCE [LARGE SCALE GENOMIC DNA]</scope>
    <source>
        <strain evidence="6 7">DSM 27194</strain>
    </source>
</reference>
<comment type="caution">
    <text evidence="6">The sequence shown here is derived from an EMBL/GenBank/DDBJ whole genome shotgun (WGS) entry which is preliminary data.</text>
</comment>
<dbReference type="InterPro" id="IPR050375">
    <property type="entry name" value="MFS_TsgA-like"/>
</dbReference>
<dbReference type="Gene3D" id="1.20.1250.20">
    <property type="entry name" value="MFS general substrate transporter like domains"/>
    <property type="match status" value="2"/>
</dbReference>
<dbReference type="InterPro" id="IPR049326">
    <property type="entry name" value="Rhodopsin_dom_fungi"/>
</dbReference>
<evidence type="ECO:0000259" key="5">
    <source>
        <dbReference type="Pfam" id="PF20684"/>
    </source>
</evidence>
<accession>A0A427XNA3</accession>
<feature type="transmembrane region" description="Helical" evidence="4">
    <location>
        <begin position="122"/>
        <end position="143"/>
    </location>
</feature>
<gene>
    <name evidence="6" type="ORF">EHS24_008932</name>
</gene>
<dbReference type="STRING" id="105984.A0A427XNA3"/>
<feature type="transmembrane region" description="Helical" evidence="4">
    <location>
        <begin position="830"/>
        <end position="850"/>
    </location>
</feature>
<dbReference type="PANTHER" id="PTHR43702">
    <property type="entry name" value="L-FUCOSE-PROTON SYMPORTER"/>
    <property type="match status" value="1"/>
</dbReference>
<dbReference type="Pfam" id="PF07690">
    <property type="entry name" value="MFS_1"/>
    <property type="match status" value="1"/>
</dbReference>
<keyword evidence="4" id="KW-0812">Transmembrane</keyword>
<feature type="region of interest" description="Disordered" evidence="3">
    <location>
        <begin position="886"/>
        <end position="914"/>
    </location>
</feature>
<feature type="region of interest" description="Disordered" evidence="3">
    <location>
        <begin position="944"/>
        <end position="970"/>
    </location>
</feature>
<name>A0A427XNA3_9TREE</name>
<dbReference type="EMBL" id="RSCE01000008">
    <property type="protein sequence ID" value="RSH80356.1"/>
    <property type="molecule type" value="Genomic_DNA"/>
</dbReference>
<feature type="transmembrane region" description="Helical" evidence="4">
    <location>
        <begin position="514"/>
        <end position="536"/>
    </location>
</feature>
<organism evidence="6 7">
    <name type="scientific">Apiotrichum porosum</name>
    <dbReference type="NCBI Taxonomy" id="105984"/>
    <lineage>
        <taxon>Eukaryota</taxon>
        <taxon>Fungi</taxon>
        <taxon>Dikarya</taxon>
        <taxon>Basidiomycota</taxon>
        <taxon>Agaricomycotina</taxon>
        <taxon>Tremellomycetes</taxon>
        <taxon>Trichosporonales</taxon>
        <taxon>Trichosporonaceae</taxon>
        <taxon>Apiotrichum</taxon>
    </lineage>
</organism>
<dbReference type="Pfam" id="PF20684">
    <property type="entry name" value="Fung_rhodopsin"/>
    <property type="match status" value="1"/>
</dbReference>
<keyword evidence="2" id="KW-1003">Cell membrane</keyword>
<dbReference type="InterPro" id="IPR011701">
    <property type="entry name" value="MFS"/>
</dbReference>
<dbReference type="AlphaFoldDB" id="A0A427XNA3"/>
<feature type="transmembrane region" description="Helical" evidence="4">
    <location>
        <begin position="47"/>
        <end position="68"/>
    </location>
</feature>
<evidence type="ECO:0000313" key="7">
    <source>
        <dbReference type="Proteomes" id="UP000279236"/>
    </source>
</evidence>
<feature type="compositionally biased region" description="Acidic residues" evidence="3">
    <location>
        <begin position="953"/>
        <end position="963"/>
    </location>
</feature>
<feature type="transmembrane region" description="Helical" evidence="4">
    <location>
        <begin position="770"/>
        <end position="788"/>
    </location>
</feature>
<dbReference type="Proteomes" id="UP000279236">
    <property type="component" value="Unassembled WGS sequence"/>
</dbReference>
<feature type="transmembrane region" description="Helical" evidence="4">
    <location>
        <begin position="700"/>
        <end position="724"/>
    </location>
</feature>
<keyword evidence="7" id="KW-1185">Reference proteome</keyword>
<feature type="transmembrane region" description="Helical" evidence="4">
    <location>
        <begin position="12"/>
        <end position="35"/>
    </location>
</feature>
<sequence length="1027" mass="111304">MSYPDRSTDVLVTSAVFLGAATLFVGLRCISKFGIRKRADSDDWVTILAWLFTVALSISIIFAATVGLGKPDDLIKPEWQEPLKRAVYVFPIFYHLSSMTAKSAALLLYIRMASAHPFLRNASYAVLAIVDVSGVVLVFMNIFQCRPLAAAWQWDQSGQCFDLVTLFLASSPINILSDLAILILPLPIITGLRIERKEKIGLVLAFLCGVFVAIVDVVRIAYLQTALKEQISLGRDHVSASDRPTNYYWYTSYGLMWSAVECSVRVCCLCALVLKPLLQKLRRGGSSVHSGGSKGVFSKRSAHSAGNGELGVPAGTAVEDAIFGSPKSPQMKLGGIQAMLEPSAEVPEEDTFDIMAFFAAGPGEPASPRIGTGALSTSPRMGFANGNAHGSGNGNGAEFGLGNSPSSSDSAMGAPLITLPTRISTHHFITAPVRWITKESEPPELAQAPTQRFFDVVQMGGRKPLTELTPREAWWPVMFVSILFFLWGFSYGLLGNLTTQIMAAIEVDSPSRSIALQNAYWIGYLIGPLTAGAYVLPHHGFKATFMTGLVIYACGTMAFWPSAVLASYGGFFFCNIVIGMGLSVLEVAANPFIALAGPGELSECRLNFSQGIQAVGSVISPIIANKWLFKNVSGRMSLFDIQWYYLAVALFVLFLALVFFYVPLAEATDDELETETVNRLDRAGLTQDAKAFKCRVPARWFAIIAGIFVLTFYVGAQESLAYFWTPYIKAIGPPGGTGDPFWDLTIGHGLFAASRFIAAGVCYMGFTPRLILNVCCTGTFLSSLLAVVLKDGQAAFACILLTLFFEGPVFPTLFATVIRGMGRRTKQVSIALTASIGFVAVWQTVTWAVWRDHGVRQAYIVVVVLCFFQALYPIALASSPTLRRWVDPKWSRDPNDPHDPRRPSMGSGSVGSKPLHVEHADAKHHHHVNGRDHYHQHDTRVTVDSAMSTPPDADADAEDDDAPPDPSHPALMIRRQSARTPPHYGPDVPVVGVGIAPIPPAEGADPTMRGPTDDFAGLGVVGELEEL</sequence>
<feature type="transmembrane region" description="Helical" evidence="4">
    <location>
        <begin position="163"/>
        <end position="188"/>
    </location>
</feature>
<dbReference type="GO" id="GO:0022857">
    <property type="term" value="F:transmembrane transporter activity"/>
    <property type="evidence" value="ECO:0007669"/>
    <property type="project" value="InterPro"/>
</dbReference>
<feature type="transmembrane region" description="Helical" evidence="4">
    <location>
        <begin position="88"/>
        <end position="110"/>
    </location>
</feature>
<protein>
    <recommendedName>
        <fullName evidence="5">Rhodopsin domain-containing protein</fullName>
    </recommendedName>
</protein>
<evidence type="ECO:0000256" key="2">
    <source>
        <dbReference type="ARBA" id="ARBA00022475"/>
    </source>
</evidence>
<feature type="domain" description="Rhodopsin" evidence="5">
    <location>
        <begin position="27"/>
        <end position="280"/>
    </location>
</feature>
<feature type="compositionally biased region" description="Basic and acidic residues" evidence="3">
    <location>
        <begin position="886"/>
        <end position="902"/>
    </location>
</feature>
<evidence type="ECO:0000256" key="4">
    <source>
        <dbReference type="SAM" id="Phobius"/>
    </source>
</evidence>
<feature type="transmembrane region" description="Helical" evidence="4">
    <location>
        <begin position="543"/>
        <end position="560"/>
    </location>
</feature>
<feature type="transmembrane region" description="Helical" evidence="4">
    <location>
        <begin position="473"/>
        <end position="494"/>
    </location>
</feature>
<proteinExistence type="predicted"/>
<feature type="transmembrane region" description="Helical" evidence="4">
    <location>
        <begin position="643"/>
        <end position="662"/>
    </location>
</feature>
<dbReference type="GO" id="GO:0005886">
    <property type="term" value="C:plasma membrane"/>
    <property type="evidence" value="ECO:0007669"/>
    <property type="project" value="UniProtKB-SubCell"/>
</dbReference>
<keyword evidence="4" id="KW-1133">Transmembrane helix</keyword>
<keyword evidence="4" id="KW-0472">Membrane</keyword>
<feature type="transmembrane region" description="Helical" evidence="4">
    <location>
        <begin position="744"/>
        <end position="763"/>
    </location>
</feature>
<feature type="transmembrane region" description="Helical" evidence="4">
    <location>
        <begin position="200"/>
        <end position="222"/>
    </location>
</feature>
<comment type="subcellular location">
    <subcellularLocation>
        <location evidence="1">Cell inner membrane</location>
        <topology evidence="1">Multi-pass membrane protein</topology>
    </subcellularLocation>
</comment>
<feature type="transmembrane region" description="Helical" evidence="4">
    <location>
        <begin position="856"/>
        <end position="875"/>
    </location>
</feature>
<evidence type="ECO:0000313" key="6">
    <source>
        <dbReference type="EMBL" id="RSH80356.1"/>
    </source>
</evidence>
<feature type="transmembrane region" description="Helical" evidence="4">
    <location>
        <begin position="566"/>
        <end position="585"/>
    </location>
</feature>
<evidence type="ECO:0000256" key="3">
    <source>
        <dbReference type="SAM" id="MobiDB-lite"/>
    </source>
</evidence>
<dbReference type="InterPro" id="IPR036259">
    <property type="entry name" value="MFS_trans_sf"/>
</dbReference>
<dbReference type="RefSeq" id="XP_028475303.1">
    <property type="nucleotide sequence ID" value="XM_028624231.1"/>
</dbReference>
<dbReference type="SUPFAM" id="SSF103473">
    <property type="entry name" value="MFS general substrate transporter"/>
    <property type="match status" value="1"/>
</dbReference>
<dbReference type="PANTHER" id="PTHR43702:SF13">
    <property type="entry name" value="MONOSACCHARIDE TRANSPORTER, PUTATIVE (AFU_ORTHOLOGUE AFUA_4G06630)-RELATED"/>
    <property type="match status" value="1"/>
</dbReference>
<feature type="transmembrane region" description="Helical" evidence="4">
    <location>
        <begin position="794"/>
        <end position="818"/>
    </location>
</feature>
<evidence type="ECO:0000256" key="1">
    <source>
        <dbReference type="ARBA" id="ARBA00004429"/>
    </source>
</evidence>
<dbReference type="OrthoDB" id="2562510at2759"/>